<proteinExistence type="inferred from homology"/>
<feature type="domain" description="Pyruvate phosphate dikinase AMP/ATP-binding" evidence="14">
    <location>
        <begin position="65"/>
        <end position="296"/>
    </location>
</feature>
<dbReference type="Gene3D" id="3.30.470.20">
    <property type="entry name" value="ATP-grasp fold, B domain"/>
    <property type="match status" value="1"/>
</dbReference>
<dbReference type="SUPFAM" id="SSF56059">
    <property type="entry name" value="Glutathione synthetase ATP-binding domain-like"/>
    <property type="match status" value="1"/>
</dbReference>
<name>A0ABU0SCE3_9HYPH</name>
<evidence type="ECO:0000256" key="5">
    <source>
        <dbReference type="ARBA" id="ARBA00020138"/>
    </source>
</evidence>
<comment type="function">
    <text evidence="2">Catalyzes the reversible phosphorylation of pyruvate and phosphate.</text>
</comment>
<keyword evidence="16" id="KW-0670">Pyruvate</keyword>
<dbReference type="Proteomes" id="UP001237780">
    <property type="component" value="Unassembled WGS sequence"/>
</dbReference>
<dbReference type="PANTHER" id="PTHR22931:SF9">
    <property type="entry name" value="PYRUVATE, PHOSPHATE DIKINASE 1, CHLOROPLASTIC"/>
    <property type="match status" value="1"/>
</dbReference>
<gene>
    <name evidence="16" type="ORF">QFZ34_003615</name>
</gene>
<feature type="domain" description="PEP-utilising enzyme C-terminal" evidence="15">
    <location>
        <begin position="531"/>
        <end position="882"/>
    </location>
</feature>
<dbReference type="PROSITE" id="PS00742">
    <property type="entry name" value="PEP_ENZYMES_2"/>
    <property type="match status" value="1"/>
</dbReference>
<evidence type="ECO:0000256" key="1">
    <source>
        <dbReference type="ARBA" id="ARBA00001946"/>
    </source>
</evidence>
<keyword evidence="10" id="KW-0067">ATP-binding</keyword>
<dbReference type="GO" id="GO:0050242">
    <property type="term" value="F:pyruvate, phosphate dikinase activity"/>
    <property type="evidence" value="ECO:0007669"/>
    <property type="project" value="UniProtKB-EC"/>
</dbReference>
<keyword evidence="8" id="KW-0547">Nucleotide-binding</keyword>
<dbReference type="Gene3D" id="1.20.80.30">
    <property type="match status" value="1"/>
</dbReference>
<comment type="cofactor">
    <cofactor evidence="1 12">
        <name>Mg(2+)</name>
        <dbReference type="ChEBI" id="CHEBI:18420"/>
    </cofactor>
</comment>
<dbReference type="NCBIfam" id="NF004531">
    <property type="entry name" value="PRK05878.1"/>
    <property type="match status" value="1"/>
</dbReference>
<dbReference type="EMBL" id="JAUSZT010000003">
    <property type="protein sequence ID" value="MDQ0998433.1"/>
    <property type="molecule type" value="Genomic_DNA"/>
</dbReference>
<dbReference type="Pfam" id="PF02896">
    <property type="entry name" value="PEP-utilizers_C"/>
    <property type="match status" value="1"/>
</dbReference>
<evidence type="ECO:0000259" key="15">
    <source>
        <dbReference type="Pfam" id="PF02896"/>
    </source>
</evidence>
<dbReference type="Gene3D" id="1.10.189.10">
    <property type="entry name" value="Pyruvate Phosphate Dikinase, domain 2"/>
    <property type="match status" value="1"/>
</dbReference>
<sequence length="889" mass="96632">MVKWVYTFGDGKAEGSAGDRNLLGGKGANLAEMCSLGLPVPPGFTITSEVCSWFYEHERSYPDTLAKEVGQALEHIASVTGRTIGDSKKPLLVSVRSGSRASMPGMMDTVLNLGLNDETVEAIAQETGDPRFAYDSYRRFIQMYSDVVMGLDHSVFEEILEDAKANLGHDVDTALTADDWKNVVAQYKAKIEEELEEPFPQDPEQQLWGAIGAVFSSWMNARAVTYRRLHNIPESWGTAVSVQAMVFGNMGDKSATGVAFTRNPSTGEKKLYGEFLVNAQGEDVVAGIRTPQNITEEARIAAGSDKPSLEKIMPAAFAEFCAVSDKLEKHYTDMQDLEFTIENGKLWMLQTRSGKRTAKAALKIAVEMADEGLISRDEAVLRIEPASLDQLLHPTIDPKAKREVIGTGLPASPGAATGEIVFSSEDAEQLKSEGRKAILVRIETSPEDIHGMHAAEAILTTRGGMTSHAAVVARGMGKPCVSGAGALRVDYRNETLLAMGVTLKKGDIITIDGGIGQVLKGAVPMLQPELSGDFGKIMEWADGARRMKVRANAETPNDARTARSFGAEGIGLCRTEHMFFEGERIIAMREMILAESEKGRRAALDKLLPMQRADFIELFEIMHGLPVTIRLLDPPLHEFLPKTDEEIAEVAAAMKISSDKLRERTESLHEFNPMLGHRGCRLAISYPEIAEMQSRAIFEAAVEAAKLTGAPVELEIMVPLVGLRAELDFVKARIDAVAADVMKETEIKISYLVGTMIELPRAAIRANSIAEAAEFFSFGTNDLTQTTFGISRDDASSFLMTYQLKGIIEQDPFVSIDVDGVGELVKLAAEKGRATRPNIKLGICGEHGGDPASIHFCDQVGLDYVSCSPFRVPIARLAAAQASAKTKGK</sequence>
<keyword evidence="6 16" id="KW-0808">Transferase</keyword>
<dbReference type="InterPro" id="IPR013815">
    <property type="entry name" value="ATP_grasp_subdomain_1"/>
</dbReference>
<evidence type="ECO:0000256" key="9">
    <source>
        <dbReference type="ARBA" id="ARBA00022777"/>
    </source>
</evidence>
<organism evidence="16 17">
    <name type="scientific">Phyllobacterium ifriqiyense</name>
    <dbReference type="NCBI Taxonomy" id="314238"/>
    <lineage>
        <taxon>Bacteria</taxon>
        <taxon>Pseudomonadati</taxon>
        <taxon>Pseudomonadota</taxon>
        <taxon>Alphaproteobacteria</taxon>
        <taxon>Hyphomicrobiales</taxon>
        <taxon>Phyllobacteriaceae</taxon>
        <taxon>Phyllobacterium</taxon>
    </lineage>
</organism>
<protein>
    <recommendedName>
        <fullName evidence="5 12">Pyruvate, phosphate dikinase</fullName>
        <ecNumber evidence="4 12">2.7.9.1</ecNumber>
    </recommendedName>
</protein>
<dbReference type="Pfam" id="PF01326">
    <property type="entry name" value="PPDK_N"/>
    <property type="match status" value="2"/>
</dbReference>
<keyword evidence="17" id="KW-1185">Reference proteome</keyword>
<dbReference type="SUPFAM" id="SSF52009">
    <property type="entry name" value="Phosphohistidine domain"/>
    <property type="match status" value="1"/>
</dbReference>
<feature type="domain" description="Pyruvate phosphate dikinase AMP/ATP-binding" evidence="14">
    <location>
        <begin position="315"/>
        <end position="371"/>
    </location>
</feature>
<comment type="caution">
    <text evidence="16">The sequence shown here is derived from an EMBL/GenBank/DDBJ whole genome shotgun (WGS) entry which is preliminary data.</text>
</comment>
<reference evidence="16 17" key="1">
    <citation type="submission" date="2023-07" db="EMBL/GenBank/DDBJ databases">
        <title>Comparative genomics of wheat-associated soil bacteria to identify genetic determinants of phenazine resistance.</title>
        <authorList>
            <person name="Mouncey N."/>
        </authorList>
    </citation>
    <scope>NUCLEOTIDE SEQUENCE [LARGE SCALE GENOMIC DNA]</scope>
    <source>
        <strain evidence="16 17">W4I11</strain>
    </source>
</reference>
<dbReference type="EC" id="2.7.9.1" evidence="4 12"/>
<dbReference type="NCBIfam" id="TIGR01828">
    <property type="entry name" value="pyru_phos_dikin"/>
    <property type="match status" value="1"/>
</dbReference>
<evidence type="ECO:0000256" key="2">
    <source>
        <dbReference type="ARBA" id="ARBA00003144"/>
    </source>
</evidence>
<evidence type="ECO:0000256" key="11">
    <source>
        <dbReference type="ARBA" id="ARBA00022842"/>
    </source>
</evidence>
<dbReference type="InterPro" id="IPR002192">
    <property type="entry name" value="PPDK_AMP/ATP-bd"/>
</dbReference>
<evidence type="ECO:0000313" key="16">
    <source>
        <dbReference type="EMBL" id="MDQ0998433.1"/>
    </source>
</evidence>
<dbReference type="Pfam" id="PF00391">
    <property type="entry name" value="PEP-utilizers"/>
    <property type="match status" value="1"/>
</dbReference>
<dbReference type="InterPro" id="IPR010121">
    <property type="entry name" value="Pyruvate_phosphate_dikinase"/>
</dbReference>
<comment type="similarity">
    <text evidence="3 12">Belongs to the PEP-utilizing enzyme family.</text>
</comment>
<evidence type="ECO:0000259" key="14">
    <source>
        <dbReference type="Pfam" id="PF01326"/>
    </source>
</evidence>
<keyword evidence="9" id="KW-0418">Kinase</keyword>
<dbReference type="InterPro" id="IPR015813">
    <property type="entry name" value="Pyrv/PenolPyrv_kinase-like_dom"/>
</dbReference>
<dbReference type="PIRSF" id="PIRSF000853">
    <property type="entry name" value="PPDK"/>
    <property type="match status" value="1"/>
</dbReference>
<dbReference type="InterPro" id="IPR036637">
    <property type="entry name" value="Phosphohistidine_dom_sf"/>
</dbReference>
<dbReference type="SUPFAM" id="SSF51621">
    <property type="entry name" value="Phosphoenolpyruvate/pyruvate domain"/>
    <property type="match status" value="1"/>
</dbReference>
<dbReference type="Gene3D" id="3.30.1490.20">
    <property type="entry name" value="ATP-grasp fold, A domain"/>
    <property type="match status" value="1"/>
</dbReference>
<feature type="domain" description="PEP-utilising enzyme mobile" evidence="13">
    <location>
        <begin position="436"/>
        <end position="514"/>
    </location>
</feature>
<dbReference type="InterPro" id="IPR018274">
    <property type="entry name" value="PEP_util_AS"/>
</dbReference>
<evidence type="ECO:0000256" key="8">
    <source>
        <dbReference type="ARBA" id="ARBA00022741"/>
    </source>
</evidence>
<dbReference type="InterPro" id="IPR008279">
    <property type="entry name" value="PEP-util_enz_mobile_dom"/>
</dbReference>
<evidence type="ECO:0000256" key="6">
    <source>
        <dbReference type="ARBA" id="ARBA00022679"/>
    </source>
</evidence>
<dbReference type="RefSeq" id="WP_307283387.1">
    <property type="nucleotide sequence ID" value="NZ_JAUSZT010000003.1"/>
</dbReference>
<evidence type="ECO:0000256" key="4">
    <source>
        <dbReference type="ARBA" id="ARBA00011994"/>
    </source>
</evidence>
<evidence type="ECO:0000256" key="3">
    <source>
        <dbReference type="ARBA" id="ARBA00007837"/>
    </source>
</evidence>
<comment type="catalytic activity">
    <reaction evidence="12">
        <text>pyruvate + phosphate + ATP = phosphoenolpyruvate + AMP + diphosphate + H(+)</text>
        <dbReference type="Rhea" id="RHEA:10756"/>
        <dbReference type="ChEBI" id="CHEBI:15361"/>
        <dbReference type="ChEBI" id="CHEBI:15378"/>
        <dbReference type="ChEBI" id="CHEBI:30616"/>
        <dbReference type="ChEBI" id="CHEBI:33019"/>
        <dbReference type="ChEBI" id="CHEBI:43474"/>
        <dbReference type="ChEBI" id="CHEBI:58702"/>
        <dbReference type="ChEBI" id="CHEBI:456215"/>
        <dbReference type="EC" id="2.7.9.1"/>
    </reaction>
</comment>
<evidence type="ECO:0000256" key="10">
    <source>
        <dbReference type="ARBA" id="ARBA00022840"/>
    </source>
</evidence>
<evidence type="ECO:0000313" key="17">
    <source>
        <dbReference type="Proteomes" id="UP001237780"/>
    </source>
</evidence>
<evidence type="ECO:0000256" key="7">
    <source>
        <dbReference type="ARBA" id="ARBA00022723"/>
    </source>
</evidence>
<dbReference type="Gene3D" id="3.50.30.10">
    <property type="entry name" value="Phosphohistidine domain"/>
    <property type="match status" value="1"/>
</dbReference>
<dbReference type="InterPro" id="IPR023151">
    <property type="entry name" value="PEP_util_CS"/>
</dbReference>
<dbReference type="PROSITE" id="PS00370">
    <property type="entry name" value="PEP_ENZYMES_PHOS_SITE"/>
    <property type="match status" value="1"/>
</dbReference>
<dbReference type="InterPro" id="IPR040442">
    <property type="entry name" value="Pyrv_kinase-like_dom_sf"/>
</dbReference>
<dbReference type="Gene3D" id="3.20.20.60">
    <property type="entry name" value="Phosphoenolpyruvate-binding domains"/>
    <property type="match status" value="1"/>
</dbReference>
<accession>A0ABU0SCE3</accession>
<dbReference type="InterPro" id="IPR000121">
    <property type="entry name" value="PEP_util_C"/>
</dbReference>
<keyword evidence="11" id="KW-0460">Magnesium</keyword>
<evidence type="ECO:0000259" key="13">
    <source>
        <dbReference type="Pfam" id="PF00391"/>
    </source>
</evidence>
<keyword evidence="7" id="KW-0479">Metal-binding</keyword>
<evidence type="ECO:0000256" key="12">
    <source>
        <dbReference type="PIRNR" id="PIRNR000853"/>
    </source>
</evidence>
<dbReference type="PANTHER" id="PTHR22931">
    <property type="entry name" value="PHOSPHOENOLPYRUVATE DIKINASE-RELATED"/>
    <property type="match status" value="1"/>
</dbReference>